<protein>
    <recommendedName>
        <fullName evidence="4">Protein OCA4</fullName>
    </recommendedName>
</protein>
<dbReference type="InterPro" id="IPR029021">
    <property type="entry name" value="Prot-tyrosine_phosphatase-like"/>
</dbReference>
<dbReference type="KEGG" id="ncs:NCAS_0D04670"/>
<dbReference type="SUPFAM" id="SSF52799">
    <property type="entry name" value="(Phosphotyrosine protein) phosphatases II"/>
    <property type="match status" value="1"/>
</dbReference>
<reference evidence="2 3" key="1">
    <citation type="journal article" date="2011" name="Proc. Natl. Acad. Sci. U.S.A.">
        <title>Evolutionary erosion of yeast sex chromosomes by mating-type switching accidents.</title>
        <authorList>
            <person name="Gordon J.L."/>
            <person name="Armisen D."/>
            <person name="Proux-Wera E."/>
            <person name="Oheigeartaigh S.S."/>
            <person name="Byrne K.P."/>
            <person name="Wolfe K.H."/>
        </authorList>
    </citation>
    <scope>NUCLEOTIDE SEQUENCE [LARGE SCALE GENOMIC DNA]</scope>
    <source>
        <strain evidence="3">ATCC 76901 / BCRC 22586 / CBS 4309 / NBRC 1992 / NRRL Y-12630</strain>
    </source>
</reference>
<dbReference type="PANTHER" id="PTHR31126">
    <property type="entry name" value="TYROSINE-PROTEIN PHOSPHATASE"/>
    <property type="match status" value="1"/>
</dbReference>
<dbReference type="OrthoDB" id="6375174at2759"/>
<evidence type="ECO:0000256" key="1">
    <source>
        <dbReference type="SAM" id="MobiDB-lite"/>
    </source>
</evidence>
<keyword evidence="3" id="KW-1185">Reference proteome</keyword>
<dbReference type="GO" id="GO:0016791">
    <property type="term" value="F:phosphatase activity"/>
    <property type="evidence" value="ECO:0007669"/>
    <property type="project" value="TreeGrafter"/>
</dbReference>
<dbReference type="eggNOG" id="KOG1572">
    <property type="taxonomic scope" value="Eukaryota"/>
</dbReference>
<gene>
    <name evidence="2" type="primary">NCAS0D04670</name>
    <name evidence="2" type="ordered locus">NCAS_0D04670</name>
</gene>
<accession>G0VEQ7</accession>
<proteinExistence type="predicted"/>
<dbReference type="Pfam" id="PF03162">
    <property type="entry name" value="Y_phosphatase2"/>
    <property type="match status" value="2"/>
</dbReference>
<evidence type="ECO:0008006" key="4">
    <source>
        <dbReference type="Google" id="ProtNLM"/>
    </source>
</evidence>
<name>G0VEQ7_NAUCA</name>
<feature type="compositionally biased region" description="Low complexity" evidence="1">
    <location>
        <begin position="238"/>
        <end position="252"/>
    </location>
</feature>
<organism evidence="2 3">
    <name type="scientific">Naumovozyma castellii</name>
    <name type="common">Yeast</name>
    <name type="synonym">Saccharomyces castellii</name>
    <dbReference type="NCBI Taxonomy" id="27288"/>
    <lineage>
        <taxon>Eukaryota</taxon>
        <taxon>Fungi</taxon>
        <taxon>Dikarya</taxon>
        <taxon>Ascomycota</taxon>
        <taxon>Saccharomycotina</taxon>
        <taxon>Saccharomycetes</taxon>
        <taxon>Saccharomycetales</taxon>
        <taxon>Saccharomycetaceae</taxon>
        <taxon>Naumovozyma</taxon>
    </lineage>
</organism>
<dbReference type="FunCoup" id="G0VEQ7">
    <property type="interactions" value="49"/>
</dbReference>
<evidence type="ECO:0000313" key="3">
    <source>
        <dbReference type="Proteomes" id="UP000001640"/>
    </source>
</evidence>
<dbReference type="Proteomes" id="UP000001640">
    <property type="component" value="Chromosome 4"/>
</dbReference>
<dbReference type="RefSeq" id="XP_003676409.1">
    <property type="nucleotide sequence ID" value="XM_003676361.1"/>
</dbReference>
<dbReference type="STRING" id="1064592.G0VEQ7"/>
<feature type="compositionally biased region" description="Polar residues" evidence="1">
    <location>
        <begin position="96"/>
        <end position="109"/>
    </location>
</feature>
<sequence length="415" mass="48136">MLVPPANFGIAEEGIYRCSKLETINLSFLETLNLKTMIFIGGQEPSKFFKEFFNRLSIKWYLIRIADFSAATSEPPINNNSNSLMDAKNKDKDNMRTSTEPMVKKTNSNDSIMNTINEGKLISGNDALEKGSKDSNQEKISESIYHLTDGDDLMLIKSTCLKKTFQYLLDVDNYNTLLIDKTALIIGILRKMQKWHISSIINEYRLFTGKNRSYFAETFLEIIELVVRQQRINDTTKDASSNNDNDNNNTDSALKDKDKNILPMEKNSKKKKKNSKTSSKGKSSNFTIINEDDLCKDPEVPKRLLKIIEDAEKEARLREKDDELSKEIPPAEMIRTTSNLGIFGHRYRLAFNKKENDDFRFYKNLNNANDDSKYAVTITIPKEPNLPEWFKFQRDLWEQEHSPEEHHFYKEHIFM</sequence>
<dbReference type="AlphaFoldDB" id="G0VEQ7"/>
<dbReference type="InParanoid" id="G0VEQ7"/>
<feature type="region of interest" description="Disordered" evidence="1">
    <location>
        <begin position="236"/>
        <end position="284"/>
    </location>
</feature>
<dbReference type="PANTHER" id="PTHR31126:SF70">
    <property type="entry name" value="PROTEIN OCA4"/>
    <property type="match status" value="1"/>
</dbReference>
<dbReference type="EMBL" id="HE576755">
    <property type="protein sequence ID" value="CCC70048.1"/>
    <property type="molecule type" value="Genomic_DNA"/>
</dbReference>
<dbReference type="Gene3D" id="3.90.190.10">
    <property type="entry name" value="Protein tyrosine phosphatase superfamily"/>
    <property type="match status" value="1"/>
</dbReference>
<evidence type="ECO:0000313" key="2">
    <source>
        <dbReference type="EMBL" id="CCC70048.1"/>
    </source>
</evidence>
<feature type="region of interest" description="Disordered" evidence="1">
    <location>
        <begin position="77"/>
        <end position="109"/>
    </location>
</feature>
<reference key="2">
    <citation type="submission" date="2011-08" db="EMBL/GenBank/DDBJ databases">
        <title>Genome sequence of Naumovozyma castellii.</title>
        <authorList>
            <person name="Gordon J.L."/>
            <person name="Armisen D."/>
            <person name="Proux-Wera E."/>
            <person name="OhEigeartaigh S.S."/>
            <person name="Byrne K.P."/>
            <person name="Wolfe K.H."/>
        </authorList>
    </citation>
    <scope>NUCLEOTIDE SEQUENCE</scope>
    <source>
        <strain>Type strain:CBS 4309</strain>
    </source>
</reference>
<dbReference type="GeneID" id="96903654"/>
<dbReference type="OMA" id="FQRDLWE"/>
<dbReference type="HOGENOM" id="CLU_036633_0_0_1"/>
<dbReference type="InterPro" id="IPR004861">
    <property type="entry name" value="Siw14-like"/>
</dbReference>
<dbReference type="CDD" id="cd17662">
    <property type="entry name" value="PFA-DSP_Oca4"/>
    <property type="match status" value="1"/>
</dbReference>